<dbReference type="SUPFAM" id="SSF48179">
    <property type="entry name" value="6-phosphogluconate dehydrogenase C-terminal domain-like"/>
    <property type="match status" value="1"/>
</dbReference>
<proteinExistence type="predicted"/>
<dbReference type="Gene3D" id="1.10.1040.10">
    <property type="entry name" value="N-(1-d-carboxylethyl)-l-norvaline Dehydrogenase, domain 2"/>
    <property type="match status" value="1"/>
</dbReference>
<dbReference type="GO" id="GO:0006635">
    <property type="term" value="P:fatty acid beta-oxidation"/>
    <property type="evidence" value="ECO:0007669"/>
    <property type="project" value="TreeGrafter"/>
</dbReference>
<dbReference type="InterPro" id="IPR013328">
    <property type="entry name" value="6PGD_dom2"/>
</dbReference>
<dbReference type="InterPro" id="IPR050136">
    <property type="entry name" value="FA_oxidation_alpha_subunit"/>
</dbReference>
<dbReference type="Pfam" id="PF00725">
    <property type="entry name" value="3HCDH"/>
    <property type="match status" value="1"/>
</dbReference>
<dbReference type="GO" id="GO:0004300">
    <property type="term" value="F:enoyl-CoA hydratase activity"/>
    <property type="evidence" value="ECO:0007669"/>
    <property type="project" value="TreeGrafter"/>
</dbReference>
<reference evidence="2" key="1">
    <citation type="journal article" date="2014" name="Front. Microbiol.">
        <title>High frequency of phylogenetically diverse reductive dehalogenase-homologous genes in deep subseafloor sedimentary metagenomes.</title>
        <authorList>
            <person name="Kawai M."/>
            <person name="Futagami T."/>
            <person name="Toyoda A."/>
            <person name="Takaki Y."/>
            <person name="Nishi S."/>
            <person name="Hori S."/>
            <person name="Arai W."/>
            <person name="Tsubouchi T."/>
            <person name="Morono Y."/>
            <person name="Uchiyama I."/>
            <person name="Ito T."/>
            <person name="Fujiyama A."/>
            <person name="Inagaki F."/>
            <person name="Takami H."/>
        </authorList>
    </citation>
    <scope>NUCLEOTIDE SEQUENCE</scope>
    <source>
        <strain evidence="2">Expedition CK06-06</strain>
    </source>
</reference>
<dbReference type="AlphaFoldDB" id="X1R5M0"/>
<organism evidence="2">
    <name type="scientific">marine sediment metagenome</name>
    <dbReference type="NCBI Taxonomy" id="412755"/>
    <lineage>
        <taxon>unclassified sequences</taxon>
        <taxon>metagenomes</taxon>
        <taxon>ecological metagenomes</taxon>
    </lineage>
</organism>
<dbReference type="InterPro" id="IPR008927">
    <property type="entry name" value="6-PGluconate_DH-like_C_sf"/>
</dbReference>
<gene>
    <name evidence="2" type="ORF">S12H4_18406</name>
</gene>
<dbReference type="PANTHER" id="PTHR43612:SF3">
    <property type="entry name" value="TRIFUNCTIONAL ENZYME SUBUNIT ALPHA, MITOCHONDRIAL"/>
    <property type="match status" value="1"/>
</dbReference>
<dbReference type="EMBL" id="BARW01009086">
    <property type="protein sequence ID" value="GAI76017.1"/>
    <property type="molecule type" value="Genomic_DNA"/>
</dbReference>
<feature type="domain" description="3-hydroxyacyl-CoA dehydrogenase C-terminal" evidence="1">
    <location>
        <begin position="1"/>
        <end position="56"/>
    </location>
</feature>
<dbReference type="GO" id="GO:0016509">
    <property type="term" value="F:long-chain (3S)-3-hydroxyacyl-CoA dehydrogenase (NAD+) activity"/>
    <property type="evidence" value="ECO:0007669"/>
    <property type="project" value="TreeGrafter"/>
</dbReference>
<dbReference type="PANTHER" id="PTHR43612">
    <property type="entry name" value="TRIFUNCTIONAL ENZYME SUBUNIT ALPHA"/>
    <property type="match status" value="1"/>
</dbReference>
<protein>
    <recommendedName>
        <fullName evidence="1">3-hydroxyacyl-CoA dehydrogenase C-terminal domain-containing protein</fullName>
    </recommendedName>
</protein>
<dbReference type="InterPro" id="IPR006108">
    <property type="entry name" value="3HC_DH_C"/>
</dbReference>
<sequence>MGPLELSDLVGNDIYYHIGEYLEKSLGEKYQTSQLLKEMVKGGLLGRKSRKGFYNY</sequence>
<evidence type="ECO:0000259" key="1">
    <source>
        <dbReference type="Pfam" id="PF00725"/>
    </source>
</evidence>
<accession>X1R5M0</accession>
<evidence type="ECO:0000313" key="2">
    <source>
        <dbReference type="EMBL" id="GAI76017.1"/>
    </source>
</evidence>
<comment type="caution">
    <text evidence="2">The sequence shown here is derived from an EMBL/GenBank/DDBJ whole genome shotgun (WGS) entry which is preliminary data.</text>
</comment>
<name>X1R5M0_9ZZZZ</name>
<dbReference type="GO" id="GO:0016507">
    <property type="term" value="C:mitochondrial fatty acid beta-oxidation multienzyme complex"/>
    <property type="evidence" value="ECO:0007669"/>
    <property type="project" value="TreeGrafter"/>
</dbReference>